<sequence length="177" mass="20654">MKTQQVVYQQVPLRATVQPVRAERYGTVEGLDSYELADPAELERMAYLRFFEPVLTLPHPEKDRPFMPDIAGGAFDSWDFERMFPGMREYAYRIRTLNWLKSKLSDRLNLLAILKEKLTRPQRARGISAARGAADISEIADPDTRMFASEYRRSLQLRNRIQRFRSTGILNQTPRCR</sequence>
<dbReference type="RefSeq" id="WP_146661991.1">
    <property type="nucleotide sequence ID" value="NZ_CP019791.1"/>
</dbReference>
<name>A0A1U9NMB2_9BACT</name>
<reference evidence="2" key="1">
    <citation type="submission" date="2017-02" db="EMBL/GenBank/DDBJ databases">
        <title>Comparative genomics and description of representatives of a novel lineage of planctomycetes thriving in anoxic sediments.</title>
        <authorList>
            <person name="Spring S."/>
            <person name="Bunk B."/>
            <person name="Sproer C."/>
        </authorList>
    </citation>
    <scope>NUCLEOTIDE SEQUENCE [LARGE SCALE GENOMIC DNA]</scope>
    <source>
        <strain evidence="2">ST-NAGAB-D1</strain>
    </source>
</reference>
<dbReference type="EMBL" id="CP019791">
    <property type="protein sequence ID" value="AQT68730.1"/>
    <property type="molecule type" value="Genomic_DNA"/>
</dbReference>
<proteinExistence type="predicted"/>
<dbReference type="Proteomes" id="UP000189674">
    <property type="component" value="Chromosome"/>
</dbReference>
<organism evidence="1 2">
    <name type="scientific">Anaerohalosphaera lusitana</name>
    <dbReference type="NCBI Taxonomy" id="1936003"/>
    <lineage>
        <taxon>Bacteria</taxon>
        <taxon>Pseudomonadati</taxon>
        <taxon>Planctomycetota</taxon>
        <taxon>Phycisphaerae</taxon>
        <taxon>Sedimentisphaerales</taxon>
        <taxon>Anaerohalosphaeraceae</taxon>
        <taxon>Anaerohalosphaera</taxon>
    </lineage>
</organism>
<keyword evidence="2" id="KW-1185">Reference proteome</keyword>
<dbReference type="AlphaFoldDB" id="A0A1U9NMB2"/>
<accession>A0A1U9NMB2</accession>
<evidence type="ECO:0000313" key="1">
    <source>
        <dbReference type="EMBL" id="AQT68730.1"/>
    </source>
</evidence>
<dbReference type="KEGG" id="alus:STSP2_01902"/>
<protein>
    <submittedName>
        <fullName evidence="1">Uncharacterized protein</fullName>
    </submittedName>
</protein>
<gene>
    <name evidence="1" type="ORF">STSP2_01902</name>
</gene>
<dbReference type="STRING" id="1936003.STSP2_01902"/>
<evidence type="ECO:0000313" key="2">
    <source>
        <dbReference type="Proteomes" id="UP000189674"/>
    </source>
</evidence>